<keyword evidence="5" id="KW-0645">Protease</keyword>
<dbReference type="Gene3D" id="3.30.2290.10">
    <property type="entry name" value="PmbA/TldD superfamily"/>
    <property type="match status" value="1"/>
</dbReference>
<keyword evidence="5" id="KW-0378">Hydrolase</keyword>
<dbReference type="PANTHER" id="PTHR43421">
    <property type="entry name" value="METALLOPROTEASE PMBA"/>
    <property type="match status" value="1"/>
</dbReference>
<evidence type="ECO:0000256" key="1">
    <source>
        <dbReference type="ARBA" id="ARBA00005836"/>
    </source>
</evidence>
<feature type="domain" description="Metalloprotease TldD/E central" evidence="4">
    <location>
        <begin position="133"/>
        <end position="239"/>
    </location>
</feature>
<evidence type="ECO:0000259" key="3">
    <source>
        <dbReference type="Pfam" id="PF19289"/>
    </source>
</evidence>
<dbReference type="Proteomes" id="UP001589758">
    <property type="component" value="Unassembled WGS sequence"/>
</dbReference>
<dbReference type="InterPro" id="IPR036059">
    <property type="entry name" value="TldD/PmbA_sf"/>
</dbReference>
<evidence type="ECO:0000259" key="4">
    <source>
        <dbReference type="Pfam" id="PF19290"/>
    </source>
</evidence>
<feature type="domain" description="Metalloprotease TldD/E N-terminal" evidence="2">
    <location>
        <begin position="41"/>
        <end position="105"/>
    </location>
</feature>
<dbReference type="NCBIfam" id="NF008268">
    <property type="entry name" value="PRK11040.1"/>
    <property type="match status" value="1"/>
</dbReference>
<keyword evidence="5" id="KW-0482">Metalloprotease</keyword>
<dbReference type="InterPro" id="IPR035068">
    <property type="entry name" value="TldD/PmbA_N"/>
</dbReference>
<dbReference type="GO" id="GO:0008237">
    <property type="term" value="F:metallopeptidase activity"/>
    <property type="evidence" value="ECO:0007669"/>
    <property type="project" value="UniProtKB-KW"/>
</dbReference>
<dbReference type="EC" id="3.4.24.-" evidence="5"/>
<dbReference type="Pfam" id="PF19289">
    <property type="entry name" value="PmbA_TldD_3rd"/>
    <property type="match status" value="1"/>
</dbReference>
<protein>
    <submittedName>
        <fullName evidence="5">Metalloprotease PmbA</fullName>
        <ecNumber evidence="5">3.4.24.-</ecNumber>
    </submittedName>
</protein>
<proteinExistence type="inferred from homology"/>
<keyword evidence="6" id="KW-1185">Reference proteome</keyword>
<dbReference type="Pfam" id="PF19290">
    <property type="entry name" value="PmbA_TldD_2nd"/>
    <property type="match status" value="1"/>
</dbReference>
<dbReference type="InterPro" id="IPR002510">
    <property type="entry name" value="Metalloprtase-TldD/E_N"/>
</dbReference>
<comment type="caution">
    <text evidence="5">The sequence shown here is derived from an EMBL/GenBank/DDBJ whole genome shotgun (WGS) entry which is preliminary data.</text>
</comment>
<gene>
    <name evidence="5" type="primary">pmbA</name>
    <name evidence="5" type="ORF">ACFFIT_04205</name>
</gene>
<dbReference type="InterPro" id="IPR047657">
    <property type="entry name" value="PmbA"/>
</dbReference>
<dbReference type="PANTHER" id="PTHR43421:SF1">
    <property type="entry name" value="METALLOPROTEASE PMBA"/>
    <property type="match status" value="1"/>
</dbReference>
<evidence type="ECO:0000313" key="6">
    <source>
        <dbReference type="Proteomes" id="UP001589758"/>
    </source>
</evidence>
<dbReference type="EMBL" id="JBHLXE010000043">
    <property type="protein sequence ID" value="MFC0179305.1"/>
    <property type="molecule type" value="Genomic_DNA"/>
</dbReference>
<dbReference type="InterPro" id="IPR045569">
    <property type="entry name" value="Metalloprtase-TldD/E_C"/>
</dbReference>
<name>A0ABV6CB12_9GAMM</name>
<evidence type="ECO:0000313" key="5">
    <source>
        <dbReference type="EMBL" id="MFC0179305.1"/>
    </source>
</evidence>
<dbReference type="InterPro" id="IPR045570">
    <property type="entry name" value="Metalloprtase-TldD/E_cen_dom"/>
</dbReference>
<evidence type="ECO:0000259" key="2">
    <source>
        <dbReference type="Pfam" id="PF01523"/>
    </source>
</evidence>
<comment type="similarity">
    <text evidence="1">Belongs to the peptidase U62 family.</text>
</comment>
<reference evidence="5 6" key="1">
    <citation type="submission" date="2024-09" db="EMBL/GenBank/DDBJ databases">
        <authorList>
            <person name="Sun Q."/>
            <person name="Mori K."/>
        </authorList>
    </citation>
    <scope>NUCLEOTIDE SEQUENCE [LARGE SCALE GENOMIC DNA]</scope>
    <source>
        <strain evidence="5 6">CCM 8545</strain>
    </source>
</reference>
<accession>A0ABV6CB12</accession>
<feature type="domain" description="Metalloprotease TldD/E C-terminal" evidence="3">
    <location>
        <begin position="247"/>
        <end position="459"/>
    </location>
</feature>
<dbReference type="SUPFAM" id="SSF111283">
    <property type="entry name" value="Putative modulator of DNA gyrase, PmbA/TldD"/>
    <property type="match status" value="1"/>
</dbReference>
<sequence>MTHNDDEKIKKILCETQAERKQLEDAVLFALSEAKKSSTHAEVAINKSTGISVSSRLGEVETIEFNSDGALGITVYCGNKKGSATSTDLRAETIKKTVEAAINIAKYSAEDPFAGIADRELLAFESKDLDLFHPSDLDADAALSLAIETENIARNYDKKITNSEGATVNSHYRVNVYGNSHQLLQSHLSSIHSLSCSVIAKDSDSMERESEYTISRKYGQLASAAYIGTECAKKAIMRLSPRSIKTQQSAVIFTADVATGLLGHLVGAISGSSVYRKSTFLLNDLEKQIMPIWFSIYENPHIIGGLASAFYDSEGVKTTPRTIIHEGILSHWLLSSYSARKLGLISTGHAGGIYNWSIQDNRNHEKPNSLNDLMKIMGTGLVVTELMGQGVNYVTGDYSRGASGFWVENGIIQYPVSGITIAGNLRQMWQNMVAVANDIEHRSTIQTGSILIEQMQIAGS</sequence>
<dbReference type="RefSeq" id="WP_385876402.1">
    <property type="nucleotide sequence ID" value="NZ_JBHLXE010000043.1"/>
</dbReference>
<organism evidence="5 6">
    <name type="scientific">Thorsellia kenyensis</name>
    <dbReference type="NCBI Taxonomy" id="1549888"/>
    <lineage>
        <taxon>Bacteria</taxon>
        <taxon>Pseudomonadati</taxon>
        <taxon>Pseudomonadota</taxon>
        <taxon>Gammaproteobacteria</taxon>
        <taxon>Enterobacterales</taxon>
        <taxon>Thorselliaceae</taxon>
        <taxon>Thorsellia</taxon>
    </lineage>
</organism>
<dbReference type="Pfam" id="PF01523">
    <property type="entry name" value="PmbA_TldD_1st"/>
    <property type="match status" value="1"/>
</dbReference>